<dbReference type="PANTHER" id="PTHR43804">
    <property type="entry name" value="LD18447P"/>
    <property type="match status" value="1"/>
</dbReference>
<dbReference type="SUPFAM" id="SSF75620">
    <property type="entry name" value="Release factor"/>
    <property type="match status" value="1"/>
</dbReference>
<dbReference type="GO" id="GO:0003747">
    <property type="term" value="F:translation release factor activity"/>
    <property type="evidence" value="ECO:0007669"/>
    <property type="project" value="InterPro"/>
</dbReference>
<dbReference type="OrthoDB" id="2019491at2759"/>
<keyword evidence="4" id="KW-0175">Coiled coil</keyword>
<dbReference type="InterPro" id="IPR050057">
    <property type="entry name" value="Prokaryotic/Mito_RF"/>
</dbReference>
<dbReference type="PROSITE" id="PS00745">
    <property type="entry name" value="RF_PROK_I"/>
    <property type="match status" value="1"/>
</dbReference>
<evidence type="ECO:0000313" key="6">
    <source>
        <dbReference type="EMBL" id="CAH1965733.1"/>
    </source>
</evidence>
<dbReference type="SMART" id="SM00937">
    <property type="entry name" value="PCRF"/>
    <property type="match status" value="1"/>
</dbReference>
<keyword evidence="3" id="KW-0648">Protein biosynthesis</keyword>
<proteinExistence type="inferred from homology"/>
<dbReference type="FunFam" id="3.30.160.20:FF:000004">
    <property type="entry name" value="Peptide chain release factor 1"/>
    <property type="match status" value="1"/>
</dbReference>
<evidence type="ECO:0000313" key="7">
    <source>
        <dbReference type="Proteomes" id="UP001152888"/>
    </source>
</evidence>
<sequence>MRLLKSSTLKLLVRHGISYSRCVSEGFSNKYSTITKPEQELIAVKGVNLNKYIQSLENEYNSLTKNQVQNHRYVELQSIMKVLQERRAVVENINNLKELLSSEDKEMKQLAEEEKKKFETNLNKLDNNLIESLIPLDKEDACDTMVLEVQAGVGGQEAMLFAKELFDMYSNFAQYKGWQLDLAEYLTTDVGGLRNAIAIINGKQSYRYFKHEAGIHRVQRIPATEKGGRVHTSTASVIAMPQPSEVEVKIDPKDLRIETKRSSGAGGQHVNKTESAVRITHLPTGVSVECQVDRSQIKNRKMAMARLSAILYDREQEALRAQIESTKKSQVKTKNRNEKIRTYNYNQNRVTDHRYAINVHNLQAFLEGGQVLEELITEIDGHYRLENLFSLVNNAK</sequence>
<evidence type="ECO:0000256" key="2">
    <source>
        <dbReference type="ARBA" id="ARBA00022481"/>
    </source>
</evidence>
<protein>
    <recommendedName>
        <fullName evidence="5">Prokaryotic-type class I peptide chain release factors domain-containing protein</fullName>
    </recommendedName>
</protein>
<dbReference type="GO" id="GO:0005737">
    <property type="term" value="C:cytoplasm"/>
    <property type="evidence" value="ECO:0007669"/>
    <property type="project" value="UniProtKB-ARBA"/>
</dbReference>
<dbReference type="Pfam" id="PF00472">
    <property type="entry name" value="RF-1"/>
    <property type="match status" value="1"/>
</dbReference>
<dbReference type="PANTHER" id="PTHR43804:SF7">
    <property type="entry name" value="LD18447P"/>
    <property type="match status" value="1"/>
</dbReference>
<evidence type="ECO:0000256" key="1">
    <source>
        <dbReference type="ARBA" id="ARBA00010835"/>
    </source>
</evidence>
<feature type="coiled-coil region" evidence="4">
    <location>
        <begin position="93"/>
        <end position="128"/>
    </location>
</feature>
<gene>
    <name evidence="6" type="ORF">ACAOBT_LOCUS6480</name>
</gene>
<feature type="domain" description="Prokaryotic-type class I peptide chain release factors" evidence="5">
    <location>
        <begin position="261"/>
        <end position="277"/>
    </location>
</feature>
<dbReference type="Pfam" id="PF03462">
    <property type="entry name" value="PCRF"/>
    <property type="match status" value="1"/>
</dbReference>
<evidence type="ECO:0000256" key="3">
    <source>
        <dbReference type="ARBA" id="ARBA00022917"/>
    </source>
</evidence>
<dbReference type="InterPro" id="IPR000352">
    <property type="entry name" value="Pep_chain_release_fac_I"/>
</dbReference>
<dbReference type="Proteomes" id="UP001152888">
    <property type="component" value="Unassembled WGS sequence"/>
</dbReference>
<evidence type="ECO:0000259" key="5">
    <source>
        <dbReference type="PROSITE" id="PS00745"/>
    </source>
</evidence>
<dbReference type="EMBL" id="CAKOFQ010006728">
    <property type="protein sequence ID" value="CAH1965733.1"/>
    <property type="molecule type" value="Genomic_DNA"/>
</dbReference>
<dbReference type="AlphaFoldDB" id="A0A9P0P009"/>
<keyword evidence="2" id="KW-0488">Methylation</keyword>
<reference evidence="6" key="1">
    <citation type="submission" date="2022-03" db="EMBL/GenBank/DDBJ databases">
        <authorList>
            <person name="Sayadi A."/>
        </authorList>
    </citation>
    <scope>NUCLEOTIDE SEQUENCE</scope>
</reference>
<dbReference type="Gene3D" id="3.30.70.1660">
    <property type="match status" value="2"/>
</dbReference>
<comment type="caution">
    <text evidence="6">The sequence shown here is derived from an EMBL/GenBank/DDBJ whole genome shotgun (WGS) entry which is preliminary data.</text>
</comment>
<dbReference type="InterPro" id="IPR005139">
    <property type="entry name" value="PCRF"/>
</dbReference>
<comment type="similarity">
    <text evidence="1">Belongs to the prokaryotic/mitochondrial release factor family.</text>
</comment>
<accession>A0A9P0P009</accession>
<name>A0A9P0P009_ACAOB</name>
<evidence type="ECO:0000256" key="4">
    <source>
        <dbReference type="SAM" id="Coils"/>
    </source>
</evidence>
<organism evidence="6 7">
    <name type="scientific">Acanthoscelides obtectus</name>
    <name type="common">Bean weevil</name>
    <name type="synonym">Bruchus obtectus</name>
    <dbReference type="NCBI Taxonomy" id="200917"/>
    <lineage>
        <taxon>Eukaryota</taxon>
        <taxon>Metazoa</taxon>
        <taxon>Ecdysozoa</taxon>
        <taxon>Arthropoda</taxon>
        <taxon>Hexapoda</taxon>
        <taxon>Insecta</taxon>
        <taxon>Pterygota</taxon>
        <taxon>Neoptera</taxon>
        <taxon>Endopterygota</taxon>
        <taxon>Coleoptera</taxon>
        <taxon>Polyphaga</taxon>
        <taxon>Cucujiformia</taxon>
        <taxon>Chrysomeloidea</taxon>
        <taxon>Chrysomelidae</taxon>
        <taxon>Bruchinae</taxon>
        <taxon>Bruchini</taxon>
        <taxon>Acanthoscelides</taxon>
    </lineage>
</organism>
<dbReference type="Gene3D" id="6.10.140.1950">
    <property type="match status" value="1"/>
</dbReference>
<keyword evidence="7" id="KW-1185">Reference proteome</keyword>
<dbReference type="Gene3D" id="3.30.160.20">
    <property type="match status" value="1"/>
</dbReference>
<dbReference type="InterPro" id="IPR045853">
    <property type="entry name" value="Pep_chain_release_fac_I_sf"/>
</dbReference>